<dbReference type="InterPro" id="IPR040079">
    <property type="entry name" value="Glutathione_S-Trfase"/>
</dbReference>
<dbReference type="SFLD" id="SFLDS00019">
    <property type="entry name" value="Glutathione_Transferase_(cytos"/>
    <property type="match status" value="1"/>
</dbReference>
<dbReference type="InterPro" id="IPR004045">
    <property type="entry name" value="Glutathione_S-Trfase_N"/>
</dbReference>
<evidence type="ECO:0000259" key="4">
    <source>
        <dbReference type="PROSITE" id="PS50404"/>
    </source>
</evidence>
<keyword evidence="6" id="KW-1185">Reference proteome</keyword>
<dbReference type="Pfam" id="PF02798">
    <property type="entry name" value="GST_N"/>
    <property type="match status" value="1"/>
</dbReference>
<dbReference type="EC" id="2.5.1.18" evidence="1"/>
<sequence length="108" mass="12602">MGEVKVFRAWRSPFSWRVELALKIKGVDYEIVDEDLSNKSDQLIKYNPVHKKVPVLVHDGKPVVESLVILEYIDEVWTENSLLPSDPFDRAQARFWANFIDNKVILFV</sequence>
<dbReference type="Proteomes" id="UP001443914">
    <property type="component" value="Unassembled WGS sequence"/>
</dbReference>
<evidence type="ECO:0000256" key="3">
    <source>
        <dbReference type="ARBA" id="ARBA00047960"/>
    </source>
</evidence>
<gene>
    <name evidence="5" type="ORF">RND81_03G204200</name>
</gene>
<evidence type="ECO:0000313" key="5">
    <source>
        <dbReference type="EMBL" id="KAK9742899.1"/>
    </source>
</evidence>
<dbReference type="PANTHER" id="PTHR44548:SF3">
    <property type="entry name" value="GST N-TERMINAL DOMAIN-CONTAINING PROTEIN"/>
    <property type="match status" value="1"/>
</dbReference>
<dbReference type="PANTHER" id="PTHR44548">
    <property type="entry name" value="GST N-TERMINAL DOMAIN-CONTAINING PROTEIN"/>
    <property type="match status" value="1"/>
</dbReference>
<reference evidence="5" key="1">
    <citation type="submission" date="2024-03" db="EMBL/GenBank/DDBJ databases">
        <title>WGS assembly of Saponaria officinalis var. Norfolk2.</title>
        <authorList>
            <person name="Jenkins J."/>
            <person name="Shu S."/>
            <person name="Grimwood J."/>
            <person name="Barry K."/>
            <person name="Goodstein D."/>
            <person name="Schmutz J."/>
            <person name="Leebens-Mack J."/>
            <person name="Osbourn A."/>
        </authorList>
    </citation>
    <scope>NUCLEOTIDE SEQUENCE [LARGE SCALE GENOMIC DNA]</scope>
    <source>
        <strain evidence="5">JIC</strain>
    </source>
</reference>
<evidence type="ECO:0000256" key="1">
    <source>
        <dbReference type="ARBA" id="ARBA00012452"/>
    </source>
</evidence>
<protein>
    <recommendedName>
        <fullName evidence="1">glutathione transferase</fullName>
        <ecNumber evidence="1">2.5.1.18</ecNumber>
    </recommendedName>
</protein>
<feature type="domain" description="GST N-terminal" evidence="4">
    <location>
        <begin position="2"/>
        <end position="81"/>
    </location>
</feature>
<dbReference type="CDD" id="cd03058">
    <property type="entry name" value="GST_N_Tau"/>
    <property type="match status" value="1"/>
</dbReference>
<dbReference type="GO" id="GO:0004364">
    <property type="term" value="F:glutathione transferase activity"/>
    <property type="evidence" value="ECO:0007669"/>
    <property type="project" value="UniProtKB-EC"/>
</dbReference>
<comment type="caution">
    <text evidence="5">The sequence shown here is derived from an EMBL/GenBank/DDBJ whole genome shotgun (WGS) entry which is preliminary data.</text>
</comment>
<dbReference type="InterPro" id="IPR036249">
    <property type="entry name" value="Thioredoxin-like_sf"/>
</dbReference>
<organism evidence="5 6">
    <name type="scientific">Saponaria officinalis</name>
    <name type="common">Common soapwort</name>
    <name type="synonym">Lychnis saponaria</name>
    <dbReference type="NCBI Taxonomy" id="3572"/>
    <lineage>
        <taxon>Eukaryota</taxon>
        <taxon>Viridiplantae</taxon>
        <taxon>Streptophyta</taxon>
        <taxon>Embryophyta</taxon>
        <taxon>Tracheophyta</taxon>
        <taxon>Spermatophyta</taxon>
        <taxon>Magnoliopsida</taxon>
        <taxon>eudicotyledons</taxon>
        <taxon>Gunneridae</taxon>
        <taxon>Pentapetalae</taxon>
        <taxon>Caryophyllales</taxon>
        <taxon>Caryophyllaceae</taxon>
        <taxon>Caryophylleae</taxon>
        <taxon>Saponaria</taxon>
    </lineage>
</organism>
<dbReference type="Gene3D" id="3.40.30.10">
    <property type="entry name" value="Glutaredoxin"/>
    <property type="match status" value="1"/>
</dbReference>
<evidence type="ECO:0000256" key="2">
    <source>
        <dbReference type="ARBA" id="ARBA00022679"/>
    </source>
</evidence>
<accession>A0AAW1M1N1</accession>
<evidence type="ECO:0000313" key="6">
    <source>
        <dbReference type="Proteomes" id="UP001443914"/>
    </source>
</evidence>
<dbReference type="AlphaFoldDB" id="A0AAW1M1N1"/>
<proteinExistence type="predicted"/>
<dbReference type="Gene3D" id="1.20.1050.10">
    <property type="match status" value="1"/>
</dbReference>
<comment type="catalytic activity">
    <reaction evidence="3">
        <text>RX + glutathione = an S-substituted glutathione + a halide anion + H(+)</text>
        <dbReference type="Rhea" id="RHEA:16437"/>
        <dbReference type="ChEBI" id="CHEBI:15378"/>
        <dbReference type="ChEBI" id="CHEBI:16042"/>
        <dbReference type="ChEBI" id="CHEBI:17792"/>
        <dbReference type="ChEBI" id="CHEBI:57925"/>
        <dbReference type="ChEBI" id="CHEBI:90779"/>
        <dbReference type="EC" id="2.5.1.18"/>
    </reaction>
</comment>
<dbReference type="PROSITE" id="PS50404">
    <property type="entry name" value="GST_NTER"/>
    <property type="match status" value="1"/>
</dbReference>
<dbReference type="FunFam" id="3.40.30.10:FF:000014">
    <property type="entry name" value="Tau class glutathione S-transferase"/>
    <property type="match status" value="1"/>
</dbReference>
<keyword evidence="2" id="KW-0808">Transferase</keyword>
<dbReference type="SFLD" id="SFLDG00358">
    <property type="entry name" value="Main_(cytGST)"/>
    <property type="match status" value="1"/>
</dbReference>
<dbReference type="EMBL" id="JBDFQZ010000003">
    <property type="protein sequence ID" value="KAK9742899.1"/>
    <property type="molecule type" value="Genomic_DNA"/>
</dbReference>
<name>A0AAW1M1N1_SAPOF</name>
<dbReference type="SUPFAM" id="SSF52833">
    <property type="entry name" value="Thioredoxin-like"/>
    <property type="match status" value="1"/>
</dbReference>